<dbReference type="Proteomes" id="UP000050741">
    <property type="component" value="Unassembled WGS sequence"/>
</dbReference>
<evidence type="ECO:0000256" key="1">
    <source>
        <dbReference type="SAM" id="MobiDB-lite"/>
    </source>
</evidence>
<keyword evidence="2" id="KW-1185">Reference proteome</keyword>
<dbReference type="AlphaFoldDB" id="A0A183CI25"/>
<feature type="compositionally biased region" description="Polar residues" evidence="1">
    <location>
        <begin position="19"/>
        <end position="34"/>
    </location>
</feature>
<protein>
    <submittedName>
        <fullName evidence="3">Uncharacterized protein</fullName>
    </submittedName>
</protein>
<accession>A0A183CI25</accession>
<reference evidence="2" key="2">
    <citation type="submission" date="2014-05" db="EMBL/GenBank/DDBJ databases">
        <title>The genome and life-stage specific transcriptomes of Globodera pallida elucidate key aspects of plant parasitism by a cyst nematode.</title>
        <authorList>
            <person name="Cotton J.A."/>
            <person name="Lilley C.J."/>
            <person name="Jones L.M."/>
            <person name="Kikuchi T."/>
            <person name="Reid A.J."/>
            <person name="Thorpe P."/>
            <person name="Tsai I.J."/>
            <person name="Beasley H."/>
            <person name="Blok V."/>
            <person name="Cock P.J.A."/>
            <person name="Van den Akker S.E."/>
            <person name="Holroyd N."/>
            <person name="Hunt M."/>
            <person name="Mantelin S."/>
            <person name="Naghra H."/>
            <person name="Pain A."/>
            <person name="Palomares-Rius J.E."/>
            <person name="Zarowiecki M."/>
            <person name="Berriman M."/>
            <person name="Jones J.T."/>
            <person name="Urwin P.E."/>
        </authorList>
    </citation>
    <scope>NUCLEOTIDE SEQUENCE [LARGE SCALE GENOMIC DNA]</scope>
    <source>
        <strain evidence="2">Lindley</strain>
    </source>
</reference>
<organism evidence="2 3">
    <name type="scientific">Globodera pallida</name>
    <name type="common">Potato cyst nematode worm</name>
    <name type="synonym">Heterodera pallida</name>
    <dbReference type="NCBI Taxonomy" id="36090"/>
    <lineage>
        <taxon>Eukaryota</taxon>
        <taxon>Metazoa</taxon>
        <taxon>Ecdysozoa</taxon>
        <taxon>Nematoda</taxon>
        <taxon>Chromadorea</taxon>
        <taxon>Rhabditida</taxon>
        <taxon>Tylenchina</taxon>
        <taxon>Tylenchomorpha</taxon>
        <taxon>Tylenchoidea</taxon>
        <taxon>Heteroderidae</taxon>
        <taxon>Heteroderinae</taxon>
        <taxon>Globodera</taxon>
    </lineage>
</organism>
<evidence type="ECO:0000313" key="2">
    <source>
        <dbReference type="Proteomes" id="UP000050741"/>
    </source>
</evidence>
<dbReference type="WBParaSite" id="GPLIN_001253100">
    <property type="protein sequence ID" value="GPLIN_001253100"/>
    <property type="gene ID" value="GPLIN_001253100"/>
</dbReference>
<evidence type="ECO:0000313" key="3">
    <source>
        <dbReference type="WBParaSite" id="GPLIN_001253100"/>
    </source>
</evidence>
<reference evidence="3" key="3">
    <citation type="submission" date="2016-06" db="UniProtKB">
        <authorList>
            <consortium name="WormBaseParasite"/>
        </authorList>
    </citation>
    <scope>IDENTIFICATION</scope>
</reference>
<feature type="region of interest" description="Disordered" evidence="1">
    <location>
        <begin position="19"/>
        <end position="42"/>
    </location>
</feature>
<sequence length="89" mass="10032">MEFNGMNTEQNIERTASLITNDATTVTGTGSQHGKPNRGRRLGPAQRIRAETQKQLTRAREQCQIQISAGIRRIRCFFTAEEKLIKTIS</sequence>
<proteinExistence type="predicted"/>
<reference evidence="2" key="1">
    <citation type="submission" date="2013-12" db="EMBL/GenBank/DDBJ databases">
        <authorList>
            <person name="Aslett M."/>
        </authorList>
    </citation>
    <scope>NUCLEOTIDE SEQUENCE [LARGE SCALE GENOMIC DNA]</scope>
    <source>
        <strain evidence="2">Lindley</strain>
    </source>
</reference>
<name>A0A183CI25_GLOPA</name>